<evidence type="ECO:0000313" key="1">
    <source>
        <dbReference type="EMBL" id="ANP41921.1"/>
    </source>
</evidence>
<dbReference type="GeneID" id="28251005"/>
<proteinExistence type="predicted"/>
<dbReference type="KEGG" id="rmb:K529_014185"/>
<dbReference type="RefSeq" id="WP_005623511.1">
    <property type="nucleotide sequence ID" value="NZ_CP015230.1"/>
</dbReference>
<gene>
    <name evidence="1" type="ORF">K529_014185</name>
</gene>
<dbReference type="STRING" id="1265309.K529_014185"/>
<reference evidence="1 2" key="1">
    <citation type="journal article" date="2016" name="ISME J.">
        <title>Global occurrence and heterogeneity of the Roseobacter-clade species Ruegeria mobilis.</title>
        <authorList>
            <person name="Sonnenschein E."/>
            <person name="Gram L."/>
        </authorList>
    </citation>
    <scope>NUCLEOTIDE SEQUENCE [LARGE SCALE GENOMIC DNA]</scope>
    <source>
        <strain evidence="1 2">F1926</strain>
    </source>
</reference>
<protein>
    <submittedName>
        <fullName evidence="1">Uncharacterized protein</fullName>
    </submittedName>
</protein>
<evidence type="ECO:0000313" key="2">
    <source>
        <dbReference type="Proteomes" id="UP000013243"/>
    </source>
</evidence>
<dbReference type="Proteomes" id="UP000013243">
    <property type="component" value="Chromosome"/>
</dbReference>
<dbReference type="EMBL" id="CP015230">
    <property type="protein sequence ID" value="ANP41921.1"/>
    <property type="molecule type" value="Genomic_DNA"/>
</dbReference>
<sequence>MTQVAQVKLVEASDLPEYPISAESRLDSHYFMPFNHDRYDRSDFRRKAYRDPEVGFFGMELFFKSHGEAPLGTLPSDDDSLAFLLGLPLERWISLKERAFNPLYNWNPVRCDNGAIRLAHPVVQEVMEAALRGHLEHKASNEDKAVYARRKRLIEVLRDIGCSEDLCSDELAVAWVDDWLLKHHPGQRRMPQFQASIGRALKEAVSEGIVGRPRRAP</sequence>
<accession>A0A1B1A5U6</accession>
<dbReference type="AlphaFoldDB" id="A0A1B1A5U6"/>
<organism evidence="1 2">
    <name type="scientific">Tritonibacter mobilis F1926</name>
    <dbReference type="NCBI Taxonomy" id="1265309"/>
    <lineage>
        <taxon>Bacteria</taxon>
        <taxon>Pseudomonadati</taxon>
        <taxon>Pseudomonadota</taxon>
        <taxon>Alphaproteobacteria</taxon>
        <taxon>Rhodobacterales</taxon>
        <taxon>Paracoccaceae</taxon>
        <taxon>Tritonibacter</taxon>
    </lineage>
</organism>
<dbReference type="OrthoDB" id="7828060at2"/>
<name>A0A1B1A5U6_9RHOB</name>